<dbReference type="PANTHER" id="PTHR14136">
    <property type="entry name" value="BTB_POZ DOMAIN-CONTAINING PROTEIN KCTD9"/>
    <property type="match status" value="1"/>
</dbReference>
<dbReference type="InterPro" id="IPR001646">
    <property type="entry name" value="5peptide_repeat"/>
</dbReference>
<dbReference type="EMBL" id="FOMT01000001">
    <property type="protein sequence ID" value="SFD75435.1"/>
    <property type="molecule type" value="Genomic_DNA"/>
</dbReference>
<dbReference type="CDD" id="cd00257">
    <property type="entry name" value="beta-trefoil_FSCN-like"/>
    <property type="match status" value="1"/>
</dbReference>
<dbReference type="AlphaFoldDB" id="A0A1I1UXZ9"/>
<protein>
    <submittedName>
        <fullName evidence="1">Uncharacterized protein YjbI, contains pentapeptide repeats</fullName>
    </submittedName>
</protein>
<evidence type="ECO:0000313" key="1">
    <source>
        <dbReference type="EMBL" id="SFD75435.1"/>
    </source>
</evidence>
<reference evidence="2" key="1">
    <citation type="submission" date="2016-10" db="EMBL/GenBank/DDBJ databases">
        <authorList>
            <person name="Varghese N."/>
            <person name="Submissions S."/>
        </authorList>
    </citation>
    <scope>NUCLEOTIDE SEQUENCE [LARGE SCALE GENOMIC DNA]</scope>
    <source>
        <strain evidence="2">CGMCC 1.10784</strain>
    </source>
</reference>
<organism evidence="1 2">
    <name type="scientific">Paenibacillus catalpae</name>
    <dbReference type="NCBI Taxonomy" id="1045775"/>
    <lineage>
        <taxon>Bacteria</taxon>
        <taxon>Bacillati</taxon>
        <taxon>Bacillota</taxon>
        <taxon>Bacilli</taxon>
        <taxon>Bacillales</taxon>
        <taxon>Paenibacillaceae</taxon>
        <taxon>Paenibacillus</taxon>
    </lineage>
</organism>
<dbReference type="Proteomes" id="UP000198855">
    <property type="component" value="Unassembled WGS sequence"/>
</dbReference>
<gene>
    <name evidence="1" type="ORF">SAMN05216378_1278</name>
</gene>
<dbReference type="OrthoDB" id="516320at2"/>
<dbReference type="InterPro" id="IPR051082">
    <property type="entry name" value="Pentapeptide-BTB/POZ_domain"/>
</dbReference>
<name>A0A1I1UXZ9_9BACL</name>
<dbReference type="Gene3D" id="2.160.20.80">
    <property type="entry name" value="E3 ubiquitin-protein ligase SopA"/>
    <property type="match status" value="4"/>
</dbReference>
<proteinExistence type="predicted"/>
<keyword evidence="2" id="KW-1185">Reference proteome</keyword>
<evidence type="ECO:0000313" key="2">
    <source>
        <dbReference type="Proteomes" id="UP000198855"/>
    </source>
</evidence>
<sequence>MDAKHAKKGRDPVNPITKWTFNTDTLGYVECYYYELGYAGGLAVVGIGGGSNLEFNIYNLGGGLIALQDPKTNWYWNSHYNDAMMLWNNTDHNFTSDHIGDEQKFRLINHGHGQVSFQCAAGPYAGKYIQSVQGGWYPVNWGYGNGTLKMKEESLFKVGGNLLPILIITNSARDLDLSGADLSGLNLDNADLTNAVLTGADFSKVQSFHNAQFVNANLQQAKFDGKCLNGANFAYADFSGTDLTRILPSPSQLSHAKLVKANLKGVDLSKSNLTYANLSGAILDGANLNGSDLTGADLSGASLVNTKLEGAIMHNTRFDHCDLTQTIFQYPPDFTRSEKDRTTFVQAVVPYKLLGTDWSYLDLSEAKITDIPESITSLNANYTLLPDGLDLTKKDLRGASFIGSRMYEIQLQNANLEKAQLMHARLKGAKLTSANLSMANLDSAYLISENAPSPGDPVKHEAAVADDAFLINTNLTGSFCDGVDFSGSLFMTYAGLDPDLIASAKSATMNLAKFNKAILIQAEFDSAQLAGSDFSEAVLVNASFKQAQLTPATQPPNPDASFYEANLRGTDCTGANMDGLDMRSAQISTGQGEFTQVYKDYYGNPIPVMLSYPATVLGNTTSGTTCPDGSKGPCHLKLLTALSSEEK</sequence>
<dbReference type="SUPFAM" id="SSF141571">
    <property type="entry name" value="Pentapeptide repeat-like"/>
    <property type="match status" value="2"/>
</dbReference>
<dbReference type="STRING" id="1045775.SAMN05216378_1278"/>
<accession>A0A1I1UXZ9</accession>
<dbReference type="Pfam" id="PF00805">
    <property type="entry name" value="Pentapeptide"/>
    <property type="match status" value="7"/>
</dbReference>
<dbReference type="PANTHER" id="PTHR14136:SF17">
    <property type="entry name" value="BTB_POZ DOMAIN-CONTAINING PROTEIN KCTD9"/>
    <property type="match status" value="1"/>
</dbReference>